<dbReference type="AlphaFoldDB" id="A0A9Q0JKG4"/>
<dbReference type="Proteomes" id="UP001141552">
    <property type="component" value="Unassembled WGS sequence"/>
</dbReference>
<proteinExistence type="predicted"/>
<evidence type="ECO:0008006" key="4">
    <source>
        <dbReference type="Google" id="ProtNLM"/>
    </source>
</evidence>
<name>A0A9Q0JKG4_9ROSI</name>
<keyword evidence="1" id="KW-0472">Membrane</keyword>
<dbReference type="EMBL" id="JAKUCV010001993">
    <property type="protein sequence ID" value="KAJ4844307.1"/>
    <property type="molecule type" value="Genomic_DNA"/>
</dbReference>
<dbReference type="Gene3D" id="3.40.190.10">
    <property type="entry name" value="Periplasmic binding protein-like II"/>
    <property type="match status" value="1"/>
</dbReference>
<dbReference type="FunFam" id="3.40.190.10:FF:000039">
    <property type="entry name" value="Glutamate receptor"/>
    <property type="match status" value="1"/>
</dbReference>
<reference evidence="2" key="2">
    <citation type="journal article" date="2023" name="Plants (Basel)">
        <title>Annotation of the Turnera subulata (Passifloraceae) Draft Genome Reveals the S-Locus Evolved after the Divergence of Turneroideae from Passifloroideae in a Stepwise Manner.</title>
        <authorList>
            <person name="Henning P.M."/>
            <person name="Roalson E.H."/>
            <person name="Mir W."/>
            <person name="McCubbin A.G."/>
            <person name="Shore J.S."/>
        </authorList>
    </citation>
    <scope>NUCLEOTIDE SEQUENCE</scope>
    <source>
        <strain evidence="2">F60SS</strain>
    </source>
</reference>
<gene>
    <name evidence="2" type="ORF">Tsubulata_016212</name>
</gene>
<keyword evidence="3" id="KW-1185">Reference proteome</keyword>
<evidence type="ECO:0000313" key="3">
    <source>
        <dbReference type="Proteomes" id="UP001141552"/>
    </source>
</evidence>
<protein>
    <recommendedName>
        <fullName evidence="4">Ionotropic glutamate receptor C-terminal domain-containing protein</fullName>
    </recommendedName>
</protein>
<comment type="caution">
    <text evidence="2">The sequence shown here is derived from an EMBL/GenBank/DDBJ whole genome shotgun (WGS) entry which is preliminary data.</text>
</comment>
<dbReference type="InterPro" id="IPR015683">
    <property type="entry name" value="Ionotropic_Glu_rcpt"/>
</dbReference>
<evidence type="ECO:0000256" key="1">
    <source>
        <dbReference type="SAM" id="Phobius"/>
    </source>
</evidence>
<keyword evidence="1" id="KW-0812">Transmembrane</keyword>
<feature type="transmembrane region" description="Helical" evidence="1">
    <location>
        <begin position="54"/>
        <end position="73"/>
    </location>
</feature>
<dbReference type="OrthoDB" id="5984008at2759"/>
<accession>A0A9Q0JKG4</accession>
<feature type="non-terminal residue" evidence="2">
    <location>
        <position position="1"/>
    </location>
</feature>
<sequence>MKDSPLAVDMSTAILKLSENGELKKIHSRWLTRKICSSVNTAGSGPEQLNLQSFSGLFLICGIAWVLAVLVYFSKMLHQFKKYFPQDSS</sequence>
<organism evidence="2 3">
    <name type="scientific">Turnera subulata</name>
    <dbReference type="NCBI Taxonomy" id="218843"/>
    <lineage>
        <taxon>Eukaryota</taxon>
        <taxon>Viridiplantae</taxon>
        <taxon>Streptophyta</taxon>
        <taxon>Embryophyta</taxon>
        <taxon>Tracheophyta</taxon>
        <taxon>Spermatophyta</taxon>
        <taxon>Magnoliopsida</taxon>
        <taxon>eudicotyledons</taxon>
        <taxon>Gunneridae</taxon>
        <taxon>Pentapetalae</taxon>
        <taxon>rosids</taxon>
        <taxon>fabids</taxon>
        <taxon>Malpighiales</taxon>
        <taxon>Passifloraceae</taxon>
        <taxon>Turnera</taxon>
    </lineage>
</organism>
<reference evidence="2" key="1">
    <citation type="submission" date="2022-02" db="EMBL/GenBank/DDBJ databases">
        <authorList>
            <person name="Henning P.M."/>
            <person name="McCubbin A.G."/>
            <person name="Shore J.S."/>
        </authorList>
    </citation>
    <scope>NUCLEOTIDE SEQUENCE</scope>
    <source>
        <strain evidence="2">F60SS</strain>
        <tissue evidence="2">Leaves</tissue>
    </source>
</reference>
<dbReference type="PANTHER" id="PTHR18966">
    <property type="entry name" value="IONOTROPIC GLUTAMATE RECEPTOR"/>
    <property type="match status" value="1"/>
</dbReference>
<keyword evidence="1" id="KW-1133">Transmembrane helix</keyword>
<evidence type="ECO:0000313" key="2">
    <source>
        <dbReference type="EMBL" id="KAJ4844307.1"/>
    </source>
</evidence>